<evidence type="ECO:0000313" key="1">
    <source>
        <dbReference type="EMBL" id="GES82606.1"/>
    </source>
</evidence>
<accession>A0A8H3LBF7</accession>
<dbReference type="AlphaFoldDB" id="A0A8H3LBF7"/>
<protein>
    <submittedName>
        <fullName evidence="1">Uncharacterized protein</fullName>
    </submittedName>
</protein>
<gene>
    <name evidence="1" type="ORF">RCL2_000980100</name>
</gene>
<comment type="caution">
    <text evidence="1">The sequence shown here is derived from an EMBL/GenBank/DDBJ whole genome shotgun (WGS) entry which is preliminary data.</text>
</comment>
<proteinExistence type="predicted"/>
<dbReference type="EMBL" id="BLAL01000061">
    <property type="protein sequence ID" value="GES82606.1"/>
    <property type="molecule type" value="Genomic_DNA"/>
</dbReference>
<organism evidence="1 2">
    <name type="scientific">Rhizophagus clarus</name>
    <dbReference type="NCBI Taxonomy" id="94130"/>
    <lineage>
        <taxon>Eukaryota</taxon>
        <taxon>Fungi</taxon>
        <taxon>Fungi incertae sedis</taxon>
        <taxon>Mucoromycota</taxon>
        <taxon>Glomeromycotina</taxon>
        <taxon>Glomeromycetes</taxon>
        <taxon>Glomerales</taxon>
        <taxon>Glomeraceae</taxon>
        <taxon>Rhizophagus</taxon>
    </lineage>
</organism>
<evidence type="ECO:0000313" key="2">
    <source>
        <dbReference type="Proteomes" id="UP000615446"/>
    </source>
</evidence>
<reference evidence="1" key="1">
    <citation type="submission" date="2019-10" db="EMBL/GenBank/DDBJ databases">
        <title>Conservation and host-specific expression of non-tandemly repeated heterogenous ribosome RNA gene in arbuscular mycorrhizal fungi.</title>
        <authorList>
            <person name="Maeda T."/>
            <person name="Kobayashi Y."/>
            <person name="Nakagawa T."/>
            <person name="Ezawa T."/>
            <person name="Yamaguchi K."/>
            <person name="Bino T."/>
            <person name="Nishimoto Y."/>
            <person name="Shigenobu S."/>
            <person name="Kawaguchi M."/>
        </authorList>
    </citation>
    <scope>NUCLEOTIDE SEQUENCE</scope>
    <source>
        <strain evidence="1">HR1</strain>
    </source>
</reference>
<dbReference type="OrthoDB" id="2366129at2759"/>
<dbReference type="Proteomes" id="UP000615446">
    <property type="component" value="Unassembled WGS sequence"/>
</dbReference>
<name>A0A8H3LBF7_9GLOM</name>
<sequence>MNTKTSNTTSNTTRYDGYNDLITYLNEQVNPSYRGFLMLNNDTIINSLSSNNWKHLDNTCLKKKVKSERHKNGLYSYWKDIIKEQNKNRESNKMIASAMQELAAASLALKHNPDATPGKLDSVLRELRIKKVIAKQGGSIEAYNKNLIGTYNSGGINAIMKHFEKKFSSCLKVQIKKKN</sequence>